<protein>
    <submittedName>
        <fullName evidence="3">Uncharacterized protein</fullName>
    </submittedName>
</protein>
<feature type="compositionally biased region" description="Polar residues" evidence="1">
    <location>
        <begin position="70"/>
        <end position="93"/>
    </location>
</feature>
<keyword evidence="4" id="KW-1185">Reference proteome</keyword>
<sequence>MELVGGPPSSFGLVDITEGISGSKASTLYYKYAVVTTRPTEAIATTTYELPPPAVSGGSYATSESSIWESSLPNSESSNWESSLPNSESSDWESSLPKLRSHPPVQGGLEPISGGQPYLSETPPNNTGIIVGSVVGGVAVLAIAGIVIFFIYRRSKRYQIPPEPVWDTPEFVYPAAAGKATSEGESTSAHVPFQTSQGQGQGSAVEIGGQERKAGLQGRLQYDCWHWVGRPKL</sequence>
<keyword evidence="2" id="KW-1133">Transmembrane helix</keyword>
<organism evidence="3 4">
    <name type="scientific">Sporormia fimetaria CBS 119925</name>
    <dbReference type="NCBI Taxonomy" id="1340428"/>
    <lineage>
        <taxon>Eukaryota</taxon>
        <taxon>Fungi</taxon>
        <taxon>Dikarya</taxon>
        <taxon>Ascomycota</taxon>
        <taxon>Pezizomycotina</taxon>
        <taxon>Dothideomycetes</taxon>
        <taxon>Pleosporomycetidae</taxon>
        <taxon>Pleosporales</taxon>
        <taxon>Sporormiaceae</taxon>
        <taxon>Sporormia</taxon>
    </lineage>
</organism>
<dbReference type="AlphaFoldDB" id="A0A6A6VQN4"/>
<dbReference type="Proteomes" id="UP000799440">
    <property type="component" value="Unassembled WGS sequence"/>
</dbReference>
<evidence type="ECO:0000313" key="3">
    <source>
        <dbReference type="EMBL" id="KAF2752104.1"/>
    </source>
</evidence>
<gene>
    <name evidence="3" type="ORF">M011DRAFT_16554</name>
</gene>
<proteinExistence type="predicted"/>
<feature type="region of interest" description="Disordered" evidence="1">
    <location>
        <begin position="70"/>
        <end position="118"/>
    </location>
</feature>
<feature type="transmembrane region" description="Helical" evidence="2">
    <location>
        <begin position="129"/>
        <end position="152"/>
    </location>
</feature>
<evidence type="ECO:0000313" key="4">
    <source>
        <dbReference type="Proteomes" id="UP000799440"/>
    </source>
</evidence>
<accession>A0A6A6VQN4</accession>
<keyword evidence="2" id="KW-0812">Transmembrane</keyword>
<reference evidence="3" key="1">
    <citation type="journal article" date="2020" name="Stud. Mycol.">
        <title>101 Dothideomycetes genomes: a test case for predicting lifestyles and emergence of pathogens.</title>
        <authorList>
            <person name="Haridas S."/>
            <person name="Albert R."/>
            <person name="Binder M."/>
            <person name="Bloem J."/>
            <person name="Labutti K."/>
            <person name="Salamov A."/>
            <person name="Andreopoulos B."/>
            <person name="Baker S."/>
            <person name="Barry K."/>
            <person name="Bills G."/>
            <person name="Bluhm B."/>
            <person name="Cannon C."/>
            <person name="Castanera R."/>
            <person name="Culley D."/>
            <person name="Daum C."/>
            <person name="Ezra D."/>
            <person name="Gonzalez J."/>
            <person name="Henrissat B."/>
            <person name="Kuo A."/>
            <person name="Liang C."/>
            <person name="Lipzen A."/>
            <person name="Lutzoni F."/>
            <person name="Magnuson J."/>
            <person name="Mondo S."/>
            <person name="Nolan M."/>
            <person name="Ohm R."/>
            <person name="Pangilinan J."/>
            <person name="Park H.-J."/>
            <person name="Ramirez L."/>
            <person name="Alfaro M."/>
            <person name="Sun H."/>
            <person name="Tritt A."/>
            <person name="Yoshinaga Y."/>
            <person name="Zwiers L.-H."/>
            <person name="Turgeon B."/>
            <person name="Goodwin S."/>
            <person name="Spatafora J."/>
            <person name="Crous P."/>
            <person name="Grigoriev I."/>
        </authorList>
    </citation>
    <scope>NUCLEOTIDE SEQUENCE</scope>
    <source>
        <strain evidence="3">CBS 119925</strain>
    </source>
</reference>
<dbReference type="EMBL" id="MU006561">
    <property type="protein sequence ID" value="KAF2752104.1"/>
    <property type="molecule type" value="Genomic_DNA"/>
</dbReference>
<evidence type="ECO:0000256" key="1">
    <source>
        <dbReference type="SAM" id="MobiDB-lite"/>
    </source>
</evidence>
<keyword evidence="2" id="KW-0472">Membrane</keyword>
<evidence type="ECO:0000256" key="2">
    <source>
        <dbReference type="SAM" id="Phobius"/>
    </source>
</evidence>
<name>A0A6A6VQN4_9PLEO</name>